<dbReference type="PANTHER" id="PTHR15730:SF5">
    <property type="entry name" value="SI:CH211-210B2.2-RELATED"/>
    <property type="match status" value="1"/>
</dbReference>
<dbReference type="Gene3D" id="2.60.120.1250">
    <property type="entry name" value="Peptidase M60, enhancin-like domain 1"/>
    <property type="match status" value="1"/>
</dbReference>
<dbReference type="GO" id="GO:0005886">
    <property type="term" value="C:plasma membrane"/>
    <property type="evidence" value="ECO:0007669"/>
    <property type="project" value="TreeGrafter"/>
</dbReference>
<dbReference type="Pfam" id="PF13402">
    <property type="entry name" value="Peptidase_M60"/>
    <property type="match status" value="1"/>
</dbReference>
<dbReference type="EMBL" id="BRXU01000026">
    <property type="protein sequence ID" value="GLC59077.1"/>
    <property type="molecule type" value="Genomic_DNA"/>
</dbReference>
<dbReference type="InterPro" id="IPR051244">
    <property type="entry name" value="TCAF"/>
</dbReference>
<accession>A0A9W6BWF0</accession>
<dbReference type="InterPro" id="IPR031161">
    <property type="entry name" value="Peptidase_M60_dom"/>
</dbReference>
<name>A0A9W6BWF0_9CHLO</name>
<dbReference type="GO" id="GO:0090314">
    <property type="term" value="P:positive regulation of protein targeting to membrane"/>
    <property type="evidence" value="ECO:0007669"/>
    <property type="project" value="TreeGrafter"/>
</dbReference>
<proteinExistence type="predicted"/>
<sequence>MEGLLAGSHHRRRRRQGPLMTAGRESVGERYRSTTTTHAHRTSLQHRFSMTMANLPQILRNITGAYPRSAYASPYIIWSPAGFPVALGDEGSSALPVVAAVQLPSAGRVVAIGHEGIPGSCCSQNDSWDKLTINAVRWLAAGKSTVRIAYPSSAYWWASNGITGVKMANKTTGSFSVIASTVDLDAFVAGGSSNVDVYWIDTYIQYTPDQVAALVKFANTTGKGLLVGGHAWYWSYSHPNANIFTDLAINRVLWPLGLAVTTDVQTGFQPARATPPAEWVYFNTLYVTTLLTAVKAKTATFTNTTLYPIANTALNALAKSLPSRANAAASGLDGVWPLLDAARANSSGSGIGPSSPLDSKNGYPGNILDVAIEVVAIRRGDIAGLRASLSAASYPGAVPTNASRISVNITINGTYNRPPYKFYYAGWNEPVWRSTGVYAPPGQLITITLRTPTAVKQGLQVQIGAHTDDLTGKEQWFRVPIAFTRFALNSTVTTAGNPLGGLVFVLVPPGSKLGNVVVTISNVVQTPYFKLGETKAADWKNIIRFYPGPWAELDSGKFVIMLPSAAIRDLINPVNLLNHWNLVMDSMAWLANIPTDRARAERFLVDADIGGGWMHSGYPIMAYDYPEVHQEMTNLKQLQIKGAWGPYHELGHNHQWADMQFSGTGESFNNLWTMYALEKTGVLTTTWENWPNVSPEGRALIRADYFAKGAKWASDWNVWVALDTYLQLKEGFGWEFYRKMNAAYQKFNNTLPDADNVQTWIQTSSKVAGVNLVPFYTKWGFPVSQSTRNALASLPTWTRNPFAI</sequence>
<organism evidence="3 4">
    <name type="scientific">Pleodorina starrii</name>
    <dbReference type="NCBI Taxonomy" id="330485"/>
    <lineage>
        <taxon>Eukaryota</taxon>
        <taxon>Viridiplantae</taxon>
        <taxon>Chlorophyta</taxon>
        <taxon>core chlorophytes</taxon>
        <taxon>Chlorophyceae</taxon>
        <taxon>CS clade</taxon>
        <taxon>Chlamydomonadales</taxon>
        <taxon>Volvocaceae</taxon>
        <taxon>Pleodorina</taxon>
    </lineage>
</organism>
<comment type="caution">
    <text evidence="3">The sequence shown here is derived from an EMBL/GenBank/DDBJ whole genome shotgun (WGS) entry which is preliminary data.</text>
</comment>
<dbReference type="InterPro" id="IPR042279">
    <property type="entry name" value="Pep_M60_3"/>
</dbReference>
<dbReference type="Gene3D" id="1.10.390.30">
    <property type="entry name" value="Peptidase M60, enhancin-like domain 3"/>
    <property type="match status" value="1"/>
</dbReference>
<dbReference type="AlphaFoldDB" id="A0A9W6BWF0"/>
<evidence type="ECO:0000313" key="3">
    <source>
        <dbReference type="EMBL" id="GLC59077.1"/>
    </source>
</evidence>
<dbReference type="Pfam" id="PF17291">
    <property type="entry name" value="M60-like_N"/>
    <property type="match status" value="1"/>
</dbReference>
<evidence type="ECO:0000256" key="1">
    <source>
        <dbReference type="SAM" id="MobiDB-lite"/>
    </source>
</evidence>
<dbReference type="GO" id="GO:0044325">
    <property type="term" value="F:transmembrane transporter binding"/>
    <property type="evidence" value="ECO:0007669"/>
    <property type="project" value="TreeGrafter"/>
</dbReference>
<dbReference type="PANTHER" id="PTHR15730">
    <property type="entry name" value="EXPERIMENTAL AUTOIMMUNE PROSTATITIS ANTIGEN 2-RELATED"/>
    <property type="match status" value="1"/>
</dbReference>
<keyword evidence="4" id="KW-1185">Reference proteome</keyword>
<evidence type="ECO:0000313" key="4">
    <source>
        <dbReference type="Proteomes" id="UP001165080"/>
    </source>
</evidence>
<dbReference type="SMART" id="SM01276">
    <property type="entry name" value="M60-like"/>
    <property type="match status" value="1"/>
</dbReference>
<dbReference type="InterPro" id="IPR035423">
    <property type="entry name" value="M60-like_N"/>
</dbReference>
<feature type="region of interest" description="Disordered" evidence="1">
    <location>
        <begin position="1"/>
        <end position="35"/>
    </location>
</feature>
<protein>
    <recommendedName>
        <fullName evidence="2">Peptidase M60 domain-containing protein</fullName>
    </recommendedName>
</protein>
<dbReference type="PROSITE" id="PS51723">
    <property type="entry name" value="PEPTIDASE_M60"/>
    <property type="match status" value="1"/>
</dbReference>
<evidence type="ECO:0000259" key="2">
    <source>
        <dbReference type="PROSITE" id="PS51723"/>
    </source>
</evidence>
<feature type="domain" description="Peptidase M60" evidence="2">
    <location>
        <begin position="430"/>
        <end position="733"/>
    </location>
</feature>
<dbReference type="Proteomes" id="UP001165080">
    <property type="component" value="Unassembled WGS sequence"/>
</dbReference>
<reference evidence="3 4" key="1">
    <citation type="journal article" date="2023" name="Commun. Biol.">
        <title>Reorganization of the ancestral sex-determining regions during the evolution of trioecy in Pleodorina starrii.</title>
        <authorList>
            <person name="Takahashi K."/>
            <person name="Suzuki S."/>
            <person name="Kawai-Toyooka H."/>
            <person name="Yamamoto K."/>
            <person name="Hamaji T."/>
            <person name="Ootsuki R."/>
            <person name="Yamaguchi H."/>
            <person name="Kawachi M."/>
            <person name="Higashiyama T."/>
            <person name="Nozaki H."/>
        </authorList>
    </citation>
    <scope>NUCLEOTIDE SEQUENCE [LARGE SCALE GENOMIC DNA]</scope>
    <source>
        <strain evidence="3 4">NIES-4479</strain>
    </source>
</reference>
<dbReference type="Gene3D" id="3.40.390.80">
    <property type="entry name" value="Peptidase M60, enhancin-like domain 2"/>
    <property type="match status" value="1"/>
</dbReference>
<gene>
    <name evidence="3" type="primary">PLESTBF000705</name>
    <name evidence="3" type="ORF">PLESTB_001445200</name>
</gene>